<organism evidence="2 3">
    <name type="scientific">Nocardia amikacinitolerans</name>
    <dbReference type="NCBI Taxonomy" id="756689"/>
    <lineage>
        <taxon>Bacteria</taxon>
        <taxon>Bacillati</taxon>
        <taxon>Actinomycetota</taxon>
        <taxon>Actinomycetes</taxon>
        <taxon>Mycobacteriales</taxon>
        <taxon>Nocardiaceae</taxon>
        <taxon>Nocardia</taxon>
    </lineage>
</organism>
<reference evidence="2 3" key="1">
    <citation type="submission" date="2017-09" db="EMBL/GenBank/DDBJ databases">
        <authorList>
            <person name="Ehlers B."/>
            <person name="Leendertz F.H."/>
        </authorList>
    </citation>
    <scope>NUCLEOTIDE SEQUENCE [LARGE SCALE GENOMIC DNA]</scope>
    <source>
        <strain evidence="2 3">DSM 45537</strain>
    </source>
</reference>
<evidence type="ECO:0000313" key="3">
    <source>
        <dbReference type="Proteomes" id="UP000219565"/>
    </source>
</evidence>
<dbReference type="PANTHER" id="PTHR12697">
    <property type="entry name" value="PBS LYASE HEAT-LIKE PROTEIN"/>
    <property type="match status" value="1"/>
</dbReference>
<dbReference type="GO" id="GO:0016491">
    <property type="term" value="F:oxidoreductase activity"/>
    <property type="evidence" value="ECO:0007669"/>
    <property type="project" value="TreeGrafter"/>
</dbReference>
<evidence type="ECO:0000256" key="1">
    <source>
        <dbReference type="ARBA" id="ARBA00022737"/>
    </source>
</evidence>
<dbReference type="Pfam" id="PF13646">
    <property type="entry name" value="HEAT_2"/>
    <property type="match status" value="1"/>
</dbReference>
<dbReference type="InterPro" id="IPR011989">
    <property type="entry name" value="ARM-like"/>
</dbReference>
<evidence type="ECO:0000313" key="2">
    <source>
        <dbReference type="EMBL" id="SNY88805.1"/>
    </source>
</evidence>
<dbReference type="InterPro" id="IPR000357">
    <property type="entry name" value="HEAT"/>
</dbReference>
<dbReference type="Proteomes" id="UP000219565">
    <property type="component" value="Unassembled WGS sequence"/>
</dbReference>
<dbReference type="EMBL" id="OBEG01000006">
    <property type="protein sequence ID" value="SNY88805.1"/>
    <property type="molecule type" value="Genomic_DNA"/>
</dbReference>
<proteinExistence type="predicted"/>
<keyword evidence="3" id="KW-1185">Reference proteome</keyword>
<sequence length="301" mass="31170">MSARLLELMDLAEECPQLSELRPFLTDADPEVRRTALSVLSETTEEWAQSSPLVAAALSDPDVSVRHAAIGLLTELLEVLVAGTEFDAALRAAATAQEPAVRAAAIEALWRHRRTDATELSGWFADANAAVRRTVVAGLTSVDALVELDAAAADPAPNVRIAVAKGIAAVGDPRGAATLIRLAGDTDPLVRAAGLTALAQTGCGDDAAAVAAAAMDDPAWQVRQGAAIALAVADPEFAAPRLISAVTDGNLDVRKAAVRGLAERIAERPEVTAALRTALEDPDADVRAFARIGIANSGKEL</sequence>
<dbReference type="Gene3D" id="1.25.10.10">
    <property type="entry name" value="Leucine-rich Repeat Variant"/>
    <property type="match status" value="3"/>
</dbReference>
<dbReference type="STRING" id="1379680.GCA_001612615_02048"/>
<name>A0A285LVB5_9NOCA</name>
<dbReference type="SUPFAM" id="SSF48371">
    <property type="entry name" value="ARM repeat"/>
    <property type="match status" value="1"/>
</dbReference>
<dbReference type="SMART" id="SM00567">
    <property type="entry name" value="EZ_HEAT"/>
    <property type="match status" value="5"/>
</dbReference>
<dbReference type="Pfam" id="PF02985">
    <property type="entry name" value="HEAT"/>
    <property type="match status" value="1"/>
</dbReference>
<keyword evidence="1" id="KW-0677">Repeat</keyword>
<dbReference type="InterPro" id="IPR016024">
    <property type="entry name" value="ARM-type_fold"/>
</dbReference>
<dbReference type="InterPro" id="IPR004155">
    <property type="entry name" value="PBS_lyase_HEAT"/>
</dbReference>
<gene>
    <name evidence="2" type="ORF">SAMN04244553_5795</name>
</gene>
<accession>A0A285LVB5</accession>
<protein>
    <submittedName>
        <fullName evidence="2">HEAT repeat</fullName>
    </submittedName>
</protein>
<dbReference type="AlphaFoldDB" id="A0A285LVB5"/>
<dbReference type="PANTHER" id="PTHR12697:SF5">
    <property type="entry name" value="DEOXYHYPUSINE HYDROXYLASE"/>
    <property type="match status" value="1"/>
</dbReference>